<comment type="caution">
    <text evidence="1">The sequence shown here is derived from an EMBL/GenBank/DDBJ whole genome shotgun (WGS) entry which is preliminary data.</text>
</comment>
<accession>A0ABR3XPW5</accession>
<name>A0ABR3XPW5_9PEZI</name>
<dbReference type="EMBL" id="JAZHXJ010000059">
    <property type="protein sequence ID" value="KAL1878020.1"/>
    <property type="molecule type" value="Genomic_DNA"/>
</dbReference>
<dbReference type="Proteomes" id="UP001586593">
    <property type="component" value="Unassembled WGS sequence"/>
</dbReference>
<gene>
    <name evidence="1" type="ORF">VTK73DRAFT_8244</name>
</gene>
<protein>
    <submittedName>
        <fullName evidence="1">Uncharacterized protein</fullName>
    </submittedName>
</protein>
<keyword evidence="2" id="KW-1185">Reference proteome</keyword>
<evidence type="ECO:0000313" key="2">
    <source>
        <dbReference type="Proteomes" id="UP001586593"/>
    </source>
</evidence>
<organism evidence="1 2">
    <name type="scientific">Phialemonium thermophilum</name>
    <dbReference type="NCBI Taxonomy" id="223376"/>
    <lineage>
        <taxon>Eukaryota</taxon>
        <taxon>Fungi</taxon>
        <taxon>Dikarya</taxon>
        <taxon>Ascomycota</taxon>
        <taxon>Pezizomycotina</taxon>
        <taxon>Sordariomycetes</taxon>
        <taxon>Sordariomycetidae</taxon>
        <taxon>Cephalothecales</taxon>
        <taxon>Cephalothecaceae</taxon>
        <taxon>Phialemonium</taxon>
    </lineage>
</organism>
<reference evidence="1 2" key="1">
    <citation type="journal article" date="2024" name="Commun. Biol.">
        <title>Comparative genomic analysis of thermophilic fungi reveals convergent evolutionary adaptations and gene losses.</title>
        <authorList>
            <person name="Steindorff A.S."/>
            <person name="Aguilar-Pontes M.V."/>
            <person name="Robinson A.J."/>
            <person name="Andreopoulos B."/>
            <person name="LaButti K."/>
            <person name="Kuo A."/>
            <person name="Mondo S."/>
            <person name="Riley R."/>
            <person name="Otillar R."/>
            <person name="Haridas S."/>
            <person name="Lipzen A."/>
            <person name="Grimwood J."/>
            <person name="Schmutz J."/>
            <person name="Clum A."/>
            <person name="Reid I.D."/>
            <person name="Moisan M.C."/>
            <person name="Butler G."/>
            <person name="Nguyen T.T.M."/>
            <person name="Dewar K."/>
            <person name="Conant G."/>
            <person name="Drula E."/>
            <person name="Henrissat B."/>
            <person name="Hansel C."/>
            <person name="Singer S."/>
            <person name="Hutchinson M.I."/>
            <person name="de Vries R.P."/>
            <person name="Natvig D.O."/>
            <person name="Powell A.J."/>
            <person name="Tsang A."/>
            <person name="Grigoriev I.V."/>
        </authorList>
    </citation>
    <scope>NUCLEOTIDE SEQUENCE [LARGE SCALE GENOMIC DNA]</scope>
    <source>
        <strain evidence="1 2">ATCC 24622</strain>
    </source>
</reference>
<evidence type="ECO:0000313" key="1">
    <source>
        <dbReference type="EMBL" id="KAL1878020.1"/>
    </source>
</evidence>
<proteinExistence type="predicted"/>
<sequence>MQHESKFTKDGRDFLVRLNFSNHVRRQIIHAHNKQKLKYAAELFRSNYFPLCMFHSDVGLQWLLPLCETDSVGSRIRAGHGNIKRLEMCHFSHAPLHQFGDLLNYRSVRSIFLEWGSHKRASVQSCQTAHRLSSTSSIHCSVAQRPHRDDTLG</sequence>